<feature type="compositionally biased region" description="Polar residues" evidence="8">
    <location>
        <begin position="176"/>
        <end position="185"/>
    </location>
</feature>
<evidence type="ECO:0000256" key="10">
    <source>
        <dbReference type="SAM" id="SignalP"/>
    </source>
</evidence>
<keyword evidence="4 10" id="KW-0732">Signal</keyword>
<evidence type="ECO:0000256" key="4">
    <source>
        <dbReference type="ARBA" id="ARBA00022729"/>
    </source>
</evidence>
<dbReference type="EMBL" id="JBEPCU010000461">
    <property type="protein sequence ID" value="MER6979950.1"/>
    <property type="molecule type" value="Genomic_DNA"/>
</dbReference>
<proteinExistence type="predicted"/>
<evidence type="ECO:0000256" key="1">
    <source>
        <dbReference type="ARBA" id="ARBA00004191"/>
    </source>
</evidence>
<dbReference type="InterPro" id="IPR005528">
    <property type="entry name" value="ChpA-H"/>
</dbReference>
<feature type="region of interest" description="Disordered" evidence="8">
    <location>
        <begin position="83"/>
        <end position="188"/>
    </location>
</feature>
<reference evidence="12 13" key="1">
    <citation type="submission" date="2024-06" db="EMBL/GenBank/DDBJ databases">
        <title>The Natural Products Discovery Center: Release of the First 8490 Sequenced Strains for Exploring Actinobacteria Biosynthetic Diversity.</title>
        <authorList>
            <person name="Kalkreuter E."/>
            <person name="Kautsar S.A."/>
            <person name="Yang D."/>
            <person name="Bader C.D."/>
            <person name="Teijaro C.N."/>
            <person name="Fluegel L."/>
            <person name="Davis C.M."/>
            <person name="Simpson J.R."/>
            <person name="Lauterbach L."/>
            <person name="Steele A.D."/>
            <person name="Gui C."/>
            <person name="Meng S."/>
            <person name="Li G."/>
            <person name="Viehrig K."/>
            <person name="Ye F."/>
            <person name="Su P."/>
            <person name="Kiefer A.F."/>
            <person name="Nichols A."/>
            <person name="Cepeda A.J."/>
            <person name="Yan W."/>
            <person name="Fan B."/>
            <person name="Jiang Y."/>
            <person name="Adhikari A."/>
            <person name="Zheng C.-J."/>
            <person name="Schuster L."/>
            <person name="Cowan T.M."/>
            <person name="Smanski M.J."/>
            <person name="Chevrette M.G."/>
            <person name="De Carvalho L.P.S."/>
            <person name="Shen B."/>
        </authorList>
    </citation>
    <scope>NUCLEOTIDE SEQUENCE [LARGE SCALE GENOMIC DNA]</scope>
    <source>
        <strain evidence="12 13">NPDC000634</strain>
    </source>
</reference>
<keyword evidence="9" id="KW-1133">Transmembrane helix</keyword>
<evidence type="ECO:0000256" key="7">
    <source>
        <dbReference type="PROSITE-ProRule" id="PRU01232"/>
    </source>
</evidence>
<sequence length="219" mass="21729">MRQTLSRGVFAAAAATSVLSLYGSAAFADTQADGVAQNSAGVLSGNTVQAPIEVPVNVCGNTVDAAAALNPAFGNRCGNVSDGTTSTVTTPPTTPVTAPPTTPTSTTPTSTTPTSTTPTTSTTPRTSAVTDSSCDDQGGSGDEDGYGNEDGYGDQPSGDCPTSPPTEHTPPAHHSTPPQMAETGSGNTGAMIATSAASAALIAGGAFLYRRSRTIGFNR</sequence>
<keyword evidence="3" id="KW-0964">Secreted</keyword>
<dbReference type="Pfam" id="PF03777">
    <property type="entry name" value="ChpA-C"/>
    <property type="match status" value="1"/>
</dbReference>
<keyword evidence="6 7" id="KW-0034">Amyloid</keyword>
<evidence type="ECO:0000313" key="12">
    <source>
        <dbReference type="EMBL" id="MER6979950.1"/>
    </source>
</evidence>
<evidence type="ECO:0000256" key="8">
    <source>
        <dbReference type="SAM" id="MobiDB-lite"/>
    </source>
</evidence>
<feature type="chain" id="PRO_5046514221" evidence="10">
    <location>
        <begin position="29"/>
        <end position="219"/>
    </location>
</feature>
<dbReference type="RefSeq" id="WP_086727747.1">
    <property type="nucleotide sequence ID" value="NZ_MUBM01000201.1"/>
</dbReference>
<evidence type="ECO:0000256" key="9">
    <source>
        <dbReference type="SAM" id="Phobius"/>
    </source>
</evidence>
<dbReference type="PROSITE" id="PS51884">
    <property type="entry name" value="CHAPLIN"/>
    <property type="match status" value="1"/>
</dbReference>
<evidence type="ECO:0000313" key="13">
    <source>
        <dbReference type="Proteomes" id="UP001458415"/>
    </source>
</evidence>
<name>A0ABV1W6Y0_9ACTN</name>
<evidence type="ECO:0000256" key="3">
    <source>
        <dbReference type="ARBA" id="ARBA00022525"/>
    </source>
</evidence>
<feature type="compositionally biased region" description="Low complexity" evidence="8">
    <location>
        <begin position="103"/>
        <end position="137"/>
    </location>
</feature>
<feature type="transmembrane region" description="Helical" evidence="9">
    <location>
        <begin position="189"/>
        <end position="209"/>
    </location>
</feature>
<keyword evidence="5" id="KW-0130">Cell adhesion</keyword>
<evidence type="ECO:0000259" key="11">
    <source>
        <dbReference type="PROSITE" id="PS51884"/>
    </source>
</evidence>
<accession>A0ABV1W6Y0</accession>
<keyword evidence="2" id="KW-0134">Cell wall</keyword>
<gene>
    <name evidence="12" type="ORF">ABT317_24020</name>
</gene>
<keyword evidence="13" id="KW-1185">Reference proteome</keyword>
<dbReference type="Proteomes" id="UP001458415">
    <property type="component" value="Unassembled WGS sequence"/>
</dbReference>
<keyword evidence="9" id="KW-0472">Membrane</keyword>
<feature type="compositionally biased region" description="Pro residues" evidence="8">
    <location>
        <begin position="92"/>
        <end position="102"/>
    </location>
</feature>
<evidence type="ECO:0000256" key="5">
    <source>
        <dbReference type="ARBA" id="ARBA00022889"/>
    </source>
</evidence>
<evidence type="ECO:0000256" key="2">
    <source>
        <dbReference type="ARBA" id="ARBA00022512"/>
    </source>
</evidence>
<keyword evidence="9" id="KW-0812">Transmembrane</keyword>
<evidence type="ECO:0000256" key="6">
    <source>
        <dbReference type="ARBA" id="ARBA00023087"/>
    </source>
</evidence>
<comment type="subcellular location">
    <subcellularLocation>
        <location evidence="1">Secreted</location>
        <location evidence="1">Cell wall</location>
    </subcellularLocation>
</comment>
<feature type="domain" description="Chaplin" evidence="11">
    <location>
        <begin position="39"/>
        <end position="79"/>
    </location>
</feature>
<feature type="signal peptide" evidence="10">
    <location>
        <begin position="1"/>
        <end position="28"/>
    </location>
</feature>
<protein>
    <submittedName>
        <fullName evidence="12">Chaplin</fullName>
    </submittedName>
</protein>
<organism evidence="12 13">
    <name type="scientific">Streptomyces carpinensis</name>
    <dbReference type="NCBI Taxonomy" id="66369"/>
    <lineage>
        <taxon>Bacteria</taxon>
        <taxon>Bacillati</taxon>
        <taxon>Actinomycetota</taxon>
        <taxon>Actinomycetes</taxon>
        <taxon>Kitasatosporales</taxon>
        <taxon>Streptomycetaceae</taxon>
        <taxon>Streptomyces</taxon>
    </lineage>
</organism>
<comment type="caution">
    <text evidence="12">The sequence shown here is derived from an EMBL/GenBank/DDBJ whole genome shotgun (WGS) entry which is preliminary data.</text>
</comment>